<proteinExistence type="predicted"/>
<accession>A0A0G0LY57</accession>
<gene>
    <name evidence="2" type="ORF">UT16_C0001G0016</name>
</gene>
<evidence type="ECO:0000313" key="2">
    <source>
        <dbReference type="EMBL" id="KKQ92950.1"/>
    </source>
</evidence>
<protein>
    <submittedName>
        <fullName evidence="2">Uncharacterized protein</fullName>
    </submittedName>
</protein>
<evidence type="ECO:0000256" key="1">
    <source>
        <dbReference type="SAM" id="Phobius"/>
    </source>
</evidence>
<feature type="transmembrane region" description="Helical" evidence="1">
    <location>
        <begin position="71"/>
        <end position="87"/>
    </location>
</feature>
<feature type="transmembrane region" description="Helical" evidence="1">
    <location>
        <begin position="107"/>
        <end position="130"/>
    </location>
</feature>
<reference evidence="2 3" key="1">
    <citation type="journal article" date="2015" name="Nature">
        <title>rRNA introns, odd ribosomes, and small enigmatic genomes across a large radiation of phyla.</title>
        <authorList>
            <person name="Brown C.T."/>
            <person name="Hug L.A."/>
            <person name="Thomas B.C."/>
            <person name="Sharon I."/>
            <person name="Castelle C.J."/>
            <person name="Singh A."/>
            <person name="Wilkins M.J."/>
            <person name="Williams K.H."/>
            <person name="Banfield J.F."/>
        </authorList>
    </citation>
    <scope>NUCLEOTIDE SEQUENCE [LARGE SCALE GENOMIC DNA]</scope>
</reference>
<keyword evidence="1" id="KW-0812">Transmembrane</keyword>
<sequence length="139" mass="15477">MKAGRISVWLLFCLVIVGYYLMWNVPSSIVLPYAATRDAIIFNTFVALGFSALVLWTSWSYVPVAGSWPRQVLYFLFIAVILGVHNINRLPAITHKNLLVGVGWDDVPATGLIMGMQTASLLFALLITVVRFRFSVKGK</sequence>
<name>A0A0G0LY57_9BACT</name>
<organism evidence="2 3">
    <name type="scientific">Candidatus Azambacteria bacterium GW2011_GWA2_39_10</name>
    <dbReference type="NCBI Taxonomy" id="1618611"/>
    <lineage>
        <taxon>Bacteria</taxon>
        <taxon>Candidatus Azamiibacteriota</taxon>
    </lineage>
</organism>
<keyword evidence="1" id="KW-1133">Transmembrane helix</keyword>
<dbReference type="Proteomes" id="UP000034706">
    <property type="component" value="Unassembled WGS sequence"/>
</dbReference>
<feature type="transmembrane region" description="Helical" evidence="1">
    <location>
        <begin position="7"/>
        <end position="25"/>
    </location>
</feature>
<evidence type="ECO:0000313" key="3">
    <source>
        <dbReference type="Proteomes" id="UP000034706"/>
    </source>
</evidence>
<dbReference type="EMBL" id="LBVT01000001">
    <property type="protein sequence ID" value="KKQ92950.1"/>
    <property type="molecule type" value="Genomic_DNA"/>
</dbReference>
<feature type="transmembrane region" description="Helical" evidence="1">
    <location>
        <begin position="40"/>
        <end position="59"/>
    </location>
</feature>
<keyword evidence="1" id="KW-0472">Membrane</keyword>
<comment type="caution">
    <text evidence="2">The sequence shown here is derived from an EMBL/GenBank/DDBJ whole genome shotgun (WGS) entry which is preliminary data.</text>
</comment>
<dbReference type="AlphaFoldDB" id="A0A0G0LY57"/>